<accession>A0A855X0H8</accession>
<feature type="transmembrane region" description="Helical" evidence="1">
    <location>
        <begin position="168"/>
        <end position="188"/>
    </location>
</feature>
<comment type="caution">
    <text evidence="3">The sequence shown here is derived from an EMBL/GenBank/DDBJ whole genome shotgun (WGS) entry which is preliminary data.</text>
</comment>
<proteinExistence type="predicted"/>
<name>A0A855X0H8_9BACT</name>
<keyword evidence="1" id="KW-0812">Transmembrane</keyword>
<evidence type="ECO:0000256" key="2">
    <source>
        <dbReference type="SAM" id="SignalP"/>
    </source>
</evidence>
<feature type="chain" id="PRO_5032989271" description="Protein BatD" evidence="2">
    <location>
        <begin position="24"/>
        <end position="341"/>
    </location>
</feature>
<evidence type="ECO:0008006" key="5">
    <source>
        <dbReference type="Google" id="ProtNLM"/>
    </source>
</evidence>
<protein>
    <recommendedName>
        <fullName evidence="5">Protein BatD</fullName>
    </recommendedName>
</protein>
<sequence>MRSLRAICVIVIALVAAAGVAYAQPKVDTVKSIPGIEIKSSVDMAEAYIGDLITYQITITCDSTIQLVPPPIGANLGEFDVKDYQADVETKLKDGRVQNQTTFVLSTFTTGDHIIPPLPIMFIMPDSMRRVMLAEAIPIKIKSLLANAGDSVDIKPLKGPYQFKRNYVPYYIMGGALLVLLAVAFFLWNRWRRRKVSAEPVDLRPAWEIAFEKLAILRERKLIEEGKHKEFYLELTEIVRGYLGRMYDLTALDMTTTEFLDLLGELTLPDGLHDRVSKFLHHADLVKFARYVPDTARSQEEYQAAHDIVDIVRADYMQKQQTQLHLAEREPEEVAAGGGTT</sequence>
<dbReference type="Proteomes" id="UP000250918">
    <property type="component" value="Unassembled WGS sequence"/>
</dbReference>
<evidence type="ECO:0000256" key="1">
    <source>
        <dbReference type="SAM" id="Phobius"/>
    </source>
</evidence>
<gene>
    <name evidence="3" type="ORF">C3F09_06920</name>
</gene>
<evidence type="ECO:0000313" key="3">
    <source>
        <dbReference type="EMBL" id="PWB72264.1"/>
    </source>
</evidence>
<dbReference type="AlphaFoldDB" id="A0A855X0H8"/>
<keyword evidence="1" id="KW-1133">Transmembrane helix</keyword>
<feature type="signal peptide" evidence="2">
    <location>
        <begin position="1"/>
        <end position="23"/>
    </location>
</feature>
<reference evidence="3 4" key="1">
    <citation type="journal article" date="2018" name="ISME J.">
        <title>A methanotrophic archaeon couples anaerobic oxidation of methane to Fe(III) reduction.</title>
        <authorList>
            <person name="Cai C."/>
            <person name="Leu A.O."/>
            <person name="Xie G.J."/>
            <person name="Guo J."/>
            <person name="Feng Y."/>
            <person name="Zhao J.X."/>
            <person name="Tyson G.W."/>
            <person name="Yuan Z."/>
            <person name="Hu S."/>
        </authorList>
    </citation>
    <scope>NUCLEOTIDE SEQUENCE [LARGE SCALE GENOMIC DNA]</scope>
    <source>
        <strain evidence="3">FeB_12</strain>
    </source>
</reference>
<organism evidence="3 4">
    <name type="scientific">candidate division GN15 bacterium</name>
    <dbReference type="NCBI Taxonomy" id="2072418"/>
    <lineage>
        <taxon>Bacteria</taxon>
        <taxon>candidate division GN15</taxon>
    </lineage>
</organism>
<keyword evidence="1" id="KW-0472">Membrane</keyword>
<evidence type="ECO:0000313" key="4">
    <source>
        <dbReference type="Proteomes" id="UP000250918"/>
    </source>
</evidence>
<keyword evidence="2" id="KW-0732">Signal</keyword>
<dbReference type="EMBL" id="PQAP01000092">
    <property type="protein sequence ID" value="PWB72264.1"/>
    <property type="molecule type" value="Genomic_DNA"/>
</dbReference>